<proteinExistence type="predicted"/>
<reference evidence="1" key="1">
    <citation type="submission" date="2021-02" db="EMBL/GenBank/DDBJ databases">
        <authorList>
            <consortium name="DOE Joint Genome Institute"/>
            <person name="Ahrendt S."/>
            <person name="Looney B.P."/>
            <person name="Miyauchi S."/>
            <person name="Morin E."/>
            <person name="Drula E."/>
            <person name="Courty P.E."/>
            <person name="Chicoki N."/>
            <person name="Fauchery L."/>
            <person name="Kohler A."/>
            <person name="Kuo A."/>
            <person name="Labutti K."/>
            <person name="Pangilinan J."/>
            <person name="Lipzen A."/>
            <person name="Riley R."/>
            <person name="Andreopoulos W."/>
            <person name="He G."/>
            <person name="Johnson J."/>
            <person name="Barry K.W."/>
            <person name="Grigoriev I.V."/>
            <person name="Nagy L."/>
            <person name="Hibbett D."/>
            <person name="Henrissat B."/>
            <person name="Matheny P.B."/>
            <person name="Labbe J."/>
            <person name="Martin F."/>
        </authorList>
    </citation>
    <scope>NUCLEOTIDE SEQUENCE</scope>
    <source>
        <strain evidence="1">EC-137</strain>
    </source>
</reference>
<evidence type="ECO:0000313" key="2">
    <source>
        <dbReference type="Proteomes" id="UP000814128"/>
    </source>
</evidence>
<evidence type="ECO:0000313" key="1">
    <source>
        <dbReference type="EMBL" id="KAI0028440.1"/>
    </source>
</evidence>
<comment type="caution">
    <text evidence="1">The sequence shown here is derived from an EMBL/GenBank/DDBJ whole genome shotgun (WGS) entry which is preliminary data.</text>
</comment>
<gene>
    <name evidence="1" type="ORF">K488DRAFT_27143</name>
</gene>
<feature type="non-terminal residue" evidence="1">
    <location>
        <position position="582"/>
    </location>
</feature>
<dbReference type="EMBL" id="MU273752">
    <property type="protein sequence ID" value="KAI0028440.1"/>
    <property type="molecule type" value="Genomic_DNA"/>
</dbReference>
<feature type="non-terminal residue" evidence="1">
    <location>
        <position position="1"/>
    </location>
</feature>
<protein>
    <submittedName>
        <fullName evidence="1">Uncharacterized protein</fullName>
    </submittedName>
</protein>
<name>A0ACB8Q9V1_9AGAM</name>
<accession>A0ACB8Q9V1</accession>
<dbReference type="Proteomes" id="UP000814128">
    <property type="component" value="Unassembled WGS sequence"/>
</dbReference>
<keyword evidence="2" id="KW-1185">Reference proteome</keyword>
<organism evidence="1 2">
    <name type="scientific">Vararia minispora EC-137</name>
    <dbReference type="NCBI Taxonomy" id="1314806"/>
    <lineage>
        <taxon>Eukaryota</taxon>
        <taxon>Fungi</taxon>
        <taxon>Dikarya</taxon>
        <taxon>Basidiomycota</taxon>
        <taxon>Agaricomycotina</taxon>
        <taxon>Agaricomycetes</taxon>
        <taxon>Russulales</taxon>
        <taxon>Lachnocladiaceae</taxon>
        <taxon>Vararia</taxon>
    </lineage>
</organism>
<sequence length="582" mass="63779">PGSSKGSTSSALQRGKACLNCRRRKMKCDGVRPVCGPCDHAGRGDDCEYTDGQGRSRTKMLEETIGRLEARIHELENPDNSAPNVMLHDPQKTIQMSSPVSYSGHQSPTGAHSSAPSPVGSEFYYQASTFPIPWQTADATQISGLRGASSHVSGWDPDDLPPNVAAELTDIFFQNTGQLPWFLHQARFRERLALPSGSFGRPISALLSITYLWGIKFASTDVWATYEPGFLSQALSDIGHALAGQPSHHIVQVIQAHVLLATYLYHVGRFLEGRHHTDAAASLAIHCRLHKIRSAQPTRTHVSYMDPVEIALPEPRDQIEEGERINAFWTAFEQDRVWAVVLGVPTVIFDVDGAGTQIDTPWPLEMEVYEQGQIYPDLRTSGTLKNFFGGINSSWPWEINSALTQLCKASALFERATRLAVSWRPVLPSANAYYTEFVSLDSRIEEFKATLAPLESFAQLRAVEIQQAYTVHCIAQSATIQLHAAFAGQTTASRTKCLNAAFAILHLGTAAQVHNFAFLDHAAGSMWAAVCRVLINEIITLRSQYVDPSIPAIPGREAELISALDQLQASMAAFAPTSALMS</sequence>
<reference evidence="1" key="2">
    <citation type="journal article" date="2022" name="New Phytol.">
        <title>Evolutionary transition to the ectomycorrhizal habit in the genomes of a hyperdiverse lineage of mushroom-forming fungi.</title>
        <authorList>
            <person name="Looney B."/>
            <person name="Miyauchi S."/>
            <person name="Morin E."/>
            <person name="Drula E."/>
            <person name="Courty P.E."/>
            <person name="Kohler A."/>
            <person name="Kuo A."/>
            <person name="LaButti K."/>
            <person name="Pangilinan J."/>
            <person name="Lipzen A."/>
            <person name="Riley R."/>
            <person name="Andreopoulos W."/>
            <person name="He G."/>
            <person name="Johnson J."/>
            <person name="Nolan M."/>
            <person name="Tritt A."/>
            <person name="Barry K.W."/>
            <person name="Grigoriev I.V."/>
            <person name="Nagy L.G."/>
            <person name="Hibbett D."/>
            <person name="Henrissat B."/>
            <person name="Matheny P.B."/>
            <person name="Labbe J."/>
            <person name="Martin F.M."/>
        </authorList>
    </citation>
    <scope>NUCLEOTIDE SEQUENCE</scope>
    <source>
        <strain evidence="1">EC-137</strain>
    </source>
</reference>